<evidence type="ECO:0000256" key="1">
    <source>
        <dbReference type="SAM" id="MobiDB-lite"/>
    </source>
</evidence>
<dbReference type="EMBL" id="VTRV01000034">
    <property type="protein sequence ID" value="TZF90566.1"/>
    <property type="molecule type" value="Genomic_DNA"/>
</dbReference>
<feature type="region of interest" description="Disordered" evidence="1">
    <location>
        <begin position="102"/>
        <end position="172"/>
    </location>
</feature>
<dbReference type="Gene3D" id="3.30.1460.30">
    <property type="entry name" value="YgaC/TfoX-N like chaperone"/>
    <property type="match status" value="1"/>
</dbReference>
<dbReference type="AlphaFoldDB" id="A0A5D8Z7P5"/>
<dbReference type="Pfam" id="PF04993">
    <property type="entry name" value="TfoX_N"/>
    <property type="match status" value="1"/>
</dbReference>
<dbReference type="RefSeq" id="WP_149352207.1">
    <property type="nucleotide sequence ID" value="NZ_VTRV01000034.1"/>
</dbReference>
<accession>A0A5D8Z7P5</accession>
<reference evidence="3 4" key="1">
    <citation type="submission" date="2019-08" db="EMBL/GenBank/DDBJ databases">
        <title>Draft genome sequence of Lysobacter sp. UKS-15.</title>
        <authorList>
            <person name="Im W.-T."/>
        </authorList>
    </citation>
    <scope>NUCLEOTIDE SEQUENCE [LARGE SCALE GENOMIC DNA]</scope>
    <source>
        <strain evidence="3 4">UKS-15</strain>
    </source>
</reference>
<keyword evidence="4" id="KW-1185">Reference proteome</keyword>
<evidence type="ECO:0000313" key="4">
    <source>
        <dbReference type="Proteomes" id="UP000323164"/>
    </source>
</evidence>
<sequence length="172" mass="18197">MATDPGTIEFLLDQLGKRDAVFSAKRMFGEYCLYRAGVPVAFVCDDQLFVKDTAPGRAAIASQMSVETGPPYPGAKLYLRVSPDAWDDGDWLRKVLDVTAAALPAPKPKAMKPAKATGAPTKAGKTRRTSVTDAHSPSGEGEKRSKRSASGAAKPTAGNRSAAARATDRKTD</sequence>
<dbReference type="OrthoDB" id="8687154at2"/>
<evidence type="ECO:0000313" key="3">
    <source>
        <dbReference type="EMBL" id="TZF90566.1"/>
    </source>
</evidence>
<feature type="compositionally biased region" description="Low complexity" evidence="1">
    <location>
        <begin position="111"/>
        <end position="123"/>
    </location>
</feature>
<dbReference type="InterPro" id="IPR007076">
    <property type="entry name" value="TfoX_N"/>
</dbReference>
<name>A0A5D8Z7P5_9GAMM</name>
<comment type="caution">
    <text evidence="3">The sequence shown here is derived from an EMBL/GenBank/DDBJ whole genome shotgun (WGS) entry which is preliminary data.</text>
</comment>
<dbReference type="Proteomes" id="UP000323164">
    <property type="component" value="Unassembled WGS sequence"/>
</dbReference>
<gene>
    <name evidence="3" type="ORF">FW784_04710</name>
</gene>
<proteinExistence type="predicted"/>
<feature type="domain" description="TfoX N-terminal" evidence="2">
    <location>
        <begin position="22"/>
        <end position="100"/>
    </location>
</feature>
<dbReference type="SUPFAM" id="SSF159894">
    <property type="entry name" value="YgaC/TfoX-N like"/>
    <property type="match status" value="1"/>
</dbReference>
<evidence type="ECO:0000259" key="2">
    <source>
        <dbReference type="Pfam" id="PF04993"/>
    </source>
</evidence>
<protein>
    <submittedName>
        <fullName evidence="3">TfoX/Sxy family protein</fullName>
    </submittedName>
</protein>
<organism evidence="3 4">
    <name type="scientific">Cognatilysobacter lacus</name>
    <dbReference type="NCBI Taxonomy" id="1643323"/>
    <lineage>
        <taxon>Bacteria</taxon>
        <taxon>Pseudomonadati</taxon>
        <taxon>Pseudomonadota</taxon>
        <taxon>Gammaproteobacteria</taxon>
        <taxon>Lysobacterales</taxon>
        <taxon>Lysobacteraceae</taxon>
        <taxon>Cognatilysobacter</taxon>
    </lineage>
</organism>